<accession>A0AB34IBH0</accession>
<evidence type="ECO:0000313" key="3">
    <source>
        <dbReference type="Proteomes" id="UP001515480"/>
    </source>
</evidence>
<dbReference type="AlphaFoldDB" id="A0AB34IBH0"/>
<proteinExistence type="predicted"/>
<dbReference type="EMBL" id="JBGBPQ010000030">
    <property type="protein sequence ID" value="KAL1496030.1"/>
    <property type="molecule type" value="Genomic_DNA"/>
</dbReference>
<keyword evidence="1" id="KW-0812">Transmembrane</keyword>
<protein>
    <recommendedName>
        <fullName evidence="4">Transmembrane protein</fullName>
    </recommendedName>
</protein>
<gene>
    <name evidence="2" type="ORF">AB1Y20_014663</name>
</gene>
<dbReference type="Proteomes" id="UP001515480">
    <property type="component" value="Unassembled WGS sequence"/>
</dbReference>
<keyword evidence="1" id="KW-0472">Membrane</keyword>
<evidence type="ECO:0008006" key="4">
    <source>
        <dbReference type="Google" id="ProtNLM"/>
    </source>
</evidence>
<name>A0AB34IBH0_PRYPA</name>
<keyword evidence="1" id="KW-1133">Transmembrane helix</keyword>
<feature type="transmembrane region" description="Helical" evidence="1">
    <location>
        <begin position="343"/>
        <end position="366"/>
    </location>
</feature>
<feature type="transmembrane region" description="Helical" evidence="1">
    <location>
        <begin position="110"/>
        <end position="129"/>
    </location>
</feature>
<organism evidence="2 3">
    <name type="scientific">Prymnesium parvum</name>
    <name type="common">Toxic golden alga</name>
    <dbReference type="NCBI Taxonomy" id="97485"/>
    <lineage>
        <taxon>Eukaryota</taxon>
        <taxon>Haptista</taxon>
        <taxon>Haptophyta</taxon>
        <taxon>Prymnesiophyceae</taxon>
        <taxon>Prymnesiales</taxon>
        <taxon>Prymnesiaceae</taxon>
        <taxon>Prymnesium</taxon>
    </lineage>
</organism>
<reference evidence="2 3" key="1">
    <citation type="journal article" date="2024" name="Science">
        <title>Giant polyketide synthase enzymes in the biosynthesis of giant marine polyether toxins.</title>
        <authorList>
            <person name="Fallon T.R."/>
            <person name="Shende V.V."/>
            <person name="Wierzbicki I.H."/>
            <person name="Pendleton A.L."/>
            <person name="Watervoot N.F."/>
            <person name="Auber R.P."/>
            <person name="Gonzalez D.J."/>
            <person name="Wisecaver J.H."/>
            <person name="Moore B.S."/>
        </authorList>
    </citation>
    <scope>NUCLEOTIDE SEQUENCE [LARGE SCALE GENOMIC DNA]</scope>
    <source>
        <strain evidence="2 3">12B1</strain>
    </source>
</reference>
<sequence length="398" mass="42927">MGLPSDPSFASGTLAFLFDSTFPPALAALWLALLSSLRPHVCSPRECWRYLLLLAASALAASSLAPLLAYAARRACYRKPRPTAQALYAGVSYGCRAVAAVAVVAPLLAIDLSTAAICSLAAAALATRASRKLRAIQRQDQRTTSLELQLQELATFQQRLPHLVTELERSDLPTISPTVGPVVEEESPDDARMVAQWAEQLRKARGKEAAQAREKEEAMLSRRATRAVSLLSLHSAPLGEARHSCASPRASTAAAGLSAGVALVARRSSSCGEETTRRGGTGGGTSSGEFEFDLPLHARVYLMHTTNTFDGCLTKTLAYAWNVFLSNLVYYPSLLAFPQLRDYLYQCLIQIALALLLLLAAALLHLRAQRFLQSRDETGEVFSHQLQAPSSTQAPPQL</sequence>
<keyword evidence="3" id="KW-1185">Reference proteome</keyword>
<feature type="transmembrane region" description="Helical" evidence="1">
    <location>
        <begin position="317"/>
        <end position="337"/>
    </location>
</feature>
<feature type="transmembrane region" description="Helical" evidence="1">
    <location>
        <begin position="51"/>
        <end position="72"/>
    </location>
</feature>
<comment type="caution">
    <text evidence="2">The sequence shown here is derived from an EMBL/GenBank/DDBJ whole genome shotgun (WGS) entry which is preliminary data.</text>
</comment>
<evidence type="ECO:0000313" key="2">
    <source>
        <dbReference type="EMBL" id="KAL1496030.1"/>
    </source>
</evidence>
<evidence type="ECO:0000256" key="1">
    <source>
        <dbReference type="SAM" id="Phobius"/>
    </source>
</evidence>